<dbReference type="RefSeq" id="XP_009775197.1">
    <property type="nucleotide sequence ID" value="XM_009776895.1"/>
</dbReference>
<protein>
    <submittedName>
        <fullName evidence="4">Uncharacterized protein LOC104225128</fullName>
    </submittedName>
</protein>
<feature type="region of interest" description="Disordered" evidence="1">
    <location>
        <begin position="304"/>
        <end position="353"/>
    </location>
</feature>
<reference evidence="4" key="2">
    <citation type="submission" date="2025-08" db="UniProtKB">
        <authorList>
            <consortium name="RefSeq"/>
        </authorList>
    </citation>
    <scope>IDENTIFICATION</scope>
    <source>
        <tissue evidence="4">Leaf</tissue>
    </source>
</reference>
<dbReference type="STRING" id="4096.A0A1U7W583"/>
<proteinExistence type="predicted"/>
<evidence type="ECO:0000313" key="4">
    <source>
        <dbReference type="RefSeq" id="XP_009775197.1"/>
    </source>
</evidence>
<dbReference type="GeneID" id="104225128"/>
<dbReference type="Proteomes" id="UP000189701">
    <property type="component" value="Unplaced"/>
</dbReference>
<evidence type="ECO:0000256" key="1">
    <source>
        <dbReference type="SAM" id="MobiDB-lite"/>
    </source>
</evidence>
<gene>
    <name evidence="4" type="primary">LOC104225128</name>
</gene>
<dbReference type="KEGG" id="nsy:104225128"/>
<organism evidence="3 4">
    <name type="scientific">Nicotiana sylvestris</name>
    <name type="common">Wood tobacco</name>
    <name type="synonym">South American tobacco</name>
    <dbReference type="NCBI Taxonomy" id="4096"/>
    <lineage>
        <taxon>Eukaryota</taxon>
        <taxon>Viridiplantae</taxon>
        <taxon>Streptophyta</taxon>
        <taxon>Embryophyta</taxon>
        <taxon>Tracheophyta</taxon>
        <taxon>Spermatophyta</taxon>
        <taxon>Magnoliopsida</taxon>
        <taxon>eudicotyledons</taxon>
        <taxon>Gunneridae</taxon>
        <taxon>Pentapetalae</taxon>
        <taxon>asterids</taxon>
        <taxon>lamiids</taxon>
        <taxon>Solanales</taxon>
        <taxon>Solanaceae</taxon>
        <taxon>Nicotianoideae</taxon>
        <taxon>Nicotianeae</taxon>
        <taxon>Nicotiana</taxon>
    </lineage>
</organism>
<dbReference type="InterPro" id="IPR029472">
    <property type="entry name" value="Copia-like_N"/>
</dbReference>
<feature type="domain" description="Retrotransposon Copia-like N-terminal" evidence="2">
    <location>
        <begin position="31"/>
        <end position="78"/>
    </location>
</feature>
<dbReference type="OrthoDB" id="1751612at2759"/>
<dbReference type="AlphaFoldDB" id="A0A1U7W583"/>
<reference evidence="3" key="1">
    <citation type="journal article" date="2013" name="Genome Biol.">
        <title>Reference genomes and transcriptomes of Nicotiana sylvestris and Nicotiana tomentosiformis.</title>
        <authorList>
            <person name="Sierro N."/>
            <person name="Battey J.N."/>
            <person name="Ouadi S."/>
            <person name="Bovet L."/>
            <person name="Goepfert S."/>
            <person name="Bakaher N."/>
            <person name="Peitsch M.C."/>
            <person name="Ivanov N.V."/>
        </authorList>
    </citation>
    <scope>NUCLEOTIDE SEQUENCE [LARGE SCALE GENOMIC DNA]</scope>
</reference>
<dbReference type="Pfam" id="PF14244">
    <property type="entry name" value="Retrotran_gag_3"/>
    <property type="match status" value="1"/>
</dbReference>
<dbReference type="Pfam" id="PF14223">
    <property type="entry name" value="Retrotran_gag_2"/>
    <property type="match status" value="1"/>
</dbReference>
<evidence type="ECO:0000313" key="3">
    <source>
        <dbReference type="Proteomes" id="UP000189701"/>
    </source>
</evidence>
<evidence type="ECO:0000259" key="2">
    <source>
        <dbReference type="Pfam" id="PF14244"/>
    </source>
</evidence>
<keyword evidence="3" id="KW-1185">Reference proteome</keyword>
<dbReference type="PANTHER" id="PTHR37610">
    <property type="entry name" value="CCHC-TYPE DOMAIN-CONTAINING PROTEIN"/>
    <property type="match status" value="1"/>
</dbReference>
<sequence length="367" mass="40937">MIITPVLVQLLSRLIFHEDDYTNPCHPLYVHPSDVLGTSLVSSPFDGSCYGSWKRNVLVALSIRNKLDFINGTSQRPPEGSPLARQWQRCNDLVVSWLTNSMSKEISRSVEYSEFAKDIWTELEERYGKADGARIFELKKELAHISQGSMDIASYFNKIKQLWDEIASLSTGRVRMCTCGGKAAEDEEQKVYQFLMGLNDTYVQTRSNIIMMKPLPSIGNVYLILLSDEKQRQVSAGTQFASNSASFNAGVSRPPPSPKIMFEPQRSSATFKGSFEPHRSVIVCKYCKKSGHSIDKCYKLHGFPPNLKSNRSPPPRRSVAHAEVDTSGASAMSASSEGVSAMPTPEQSYPVPGLTKDQYSQLMFLLQ</sequence>
<dbReference type="PANTHER" id="PTHR37610:SF40">
    <property type="entry name" value="OS01G0909600 PROTEIN"/>
    <property type="match status" value="1"/>
</dbReference>
<feature type="compositionally biased region" description="Low complexity" evidence="1">
    <location>
        <begin position="327"/>
        <end position="342"/>
    </location>
</feature>
<name>A0A1U7W583_NICSY</name>
<dbReference type="eggNOG" id="KOG0017">
    <property type="taxonomic scope" value="Eukaryota"/>
</dbReference>
<accession>A0A1U7W583</accession>